<protein>
    <recommendedName>
        <fullName evidence="2">Methyltransferase domain-containing protein</fullName>
    </recommendedName>
</protein>
<name>A0A6J4QF80_9ACTN</name>
<dbReference type="EMBL" id="CADCUT010000212">
    <property type="protein sequence ID" value="CAA9436149.1"/>
    <property type="molecule type" value="Genomic_DNA"/>
</dbReference>
<dbReference type="Gene3D" id="3.40.50.150">
    <property type="entry name" value="Vaccinia Virus protein VP39"/>
    <property type="match status" value="1"/>
</dbReference>
<accession>A0A6J4QF80</accession>
<evidence type="ECO:0008006" key="2">
    <source>
        <dbReference type="Google" id="ProtNLM"/>
    </source>
</evidence>
<sequence length="213" mass="23333">MATGIAPPEDEPYHAGTRRLLEEAYLGASDPRGGSGFRGDAGRWERARRPIASAVDRDGTFLDVGCANGLLMESLVQWCGRSGRTIEPYGLDLIPSLARLARGRLPRWADRIYAGNVMGWEPPFRFDFVRTELEYVPSDRRPELVERLLGDYLAPGGRLILCSYNSSRPHQPGAEPVGEALRAWGYGVAGESEGIDTNGAVITHVAWTDAPHT</sequence>
<proteinExistence type="predicted"/>
<dbReference type="InterPro" id="IPR029063">
    <property type="entry name" value="SAM-dependent_MTases_sf"/>
</dbReference>
<organism evidence="1">
    <name type="scientific">uncultured Rubrobacteraceae bacterium</name>
    <dbReference type="NCBI Taxonomy" id="349277"/>
    <lineage>
        <taxon>Bacteria</taxon>
        <taxon>Bacillati</taxon>
        <taxon>Actinomycetota</taxon>
        <taxon>Rubrobacteria</taxon>
        <taxon>Rubrobacterales</taxon>
        <taxon>Rubrobacteraceae</taxon>
        <taxon>environmental samples</taxon>
    </lineage>
</organism>
<gene>
    <name evidence="1" type="ORF">AVDCRST_MAG03-3619</name>
</gene>
<dbReference type="SUPFAM" id="SSF53335">
    <property type="entry name" value="S-adenosyl-L-methionine-dependent methyltransferases"/>
    <property type="match status" value="1"/>
</dbReference>
<evidence type="ECO:0000313" key="1">
    <source>
        <dbReference type="EMBL" id="CAA9436149.1"/>
    </source>
</evidence>
<dbReference type="AlphaFoldDB" id="A0A6J4QF80"/>
<dbReference type="CDD" id="cd02440">
    <property type="entry name" value="AdoMet_MTases"/>
    <property type="match status" value="1"/>
</dbReference>
<reference evidence="1" key="1">
    <citation type="submission" date="2020-02" db="EMBL/GenBank/DDBJ databases">
        <authorList>
            <person name="Meier V. D."/>
        </authorList>
    </citation>
    <scope>NUCLEOTIDE SEQUENCE</scope>
    <source>
        <strain evidence="1">AVDCRST_MAG03</strain>
    </source>
</reference>